<accession>Q2LV69</accession>
<proteinExistence type="predicted"/>
<evidence type="ECO:0000313" key="2">
    <source>
        <dbReference type="Proteomes" id="UP000001933"/>
    </source>
</evidence>
<name>Q2LV69_SYNAS</name>
<dbReference type="KEGG" id="sat:SYN_00682"/>
<dbReference type="HOGENOM" id="CLU_1546802_0_0_7"/>
<gene>
    <name evidence="1" type="ORF">SYN_00682</name>
</gene>
<dbReference type="STRING" id="56780.SYN_00682"/>
<dbReference type="Proteomes" id="UP000001933">
    <property type="component" value="Chromosome"/>
</dbReference>
<dbReference type="AlphaFoldDB" id="Q2LV69"/>
<dbReference type="RefSeq" id="WP_011417996.1">
    <property type="nucleotide sequence ID" value="NC_007759.1"/>
</dbReference>
<dbReference type="EMBL" id="CP000252">
    <property type="protein sequence ID" value="ABC77975.1"/>
    <property type="molecule type" value="Genomic_DNA"/>
</dbReference>
<keyword evidence="2" id="KW-1185">Reference proteome</keyword>
<dbReference type="InParanoid" id="Q2LV69"/>
<evidence type="ECO:0000313" key="1">
    <source>
        <dbReference type="EMBL" id="ABC77975.1"/>
    </source>
</evidence>
<reference evidence="1 2" key="1">
    <citation type="journal article" date="2007" name="Proc. Natl. Acad. Sci. U.S.A.">
        <title>The genome of Syntrophus aciditrophicus: life at the thermodynamic limit of microbial growth.</title>
        <authorList>
            <person name="McInerney M.J."/>
            <person name="Rohlin L."/>
            <person name="Mouttaki H."/>
            <person name="Kim U."/>
            <person name="Krupp R.S."/>
            <person name="Rios-Hernandez L."/>
            <person name="Sieber J."/>
            <person name="Struchtemeyer C.G."/>
            <person name="Bhattacharyya A."/>
            <person name="Campbell J.W."/>
            <person name="Gunsalus R.P."/>
        </authorList>
    </citation>
    <scope>NUCLEOTIDE SEQUENCE [LARGE SCALE GENOMIC DNA]</scope>
    <source>
        <strain evidence="1 2">SB</strain>
    </source>
</reference>
<organism evidence="1 2">
    <name type="scientific">Syntrophus aciditrophicus (strain SB)</name>
    <dbReference type="NCBI Taxonomy" id="56780"/>
    <lineage>
        <taxon>Bacteria</taxon>
        <taxon>Pseudomonadati</taxon>
        <taxon>Thermodesulfobacteriota</taxon>
        <taxon>Syntrophia</taxon>
        <taxon>Syntrophales</taxon>
        <taxon>Syntrophaceae</taxon>
        <taxon>Syntrophus</taxon>
    </lineage>
</organism>
<sequence>MIERLNKILRMLTAISKPFEEVSWIPSVMRSSKVQEFCDPIQITLPDNQDLISFLEANDRRIVFLDTHIEAGFAVGEQVDRAGRENINPDSATSPFFHGISVQLSNIREKPVSAIFYFSGNHGPSCSAGGGKGLISLKIEGFFKVTRTFHGQAVTAFHLREVGAPLEAKNDTM</sequence>
<protein>
    <submittedName>
        <fullName evidence="1">Hypothetical cytosolic protein</fullName>
    </submittedName>
</protein>